<evidence type="ECO:0000313" key="2">
    <source>
        <dbReference type="EMBL" id="KAI6650753.1"/>
    </source>
</evidence>
<reference evidence="2 3" key="1">
    <citation type="journal article" date="2023" name="BMC Biol.">
        <title>The compact genome of the sponge Oopsacas minuta (Hexactinellida) is lacking key metazoan core genes.</title>
        <authorList>
            <person name="Santini S."/>
            <person name="Schenkelaars Q."/>
            <person name="Jourda C."/>
            <person name="Duchesne M."/>
            <person name="Belahbib H."/>
            <person name="Rocher C."/>
            <person name="Selva M."/>
            <person name="Riesgo A."/>
            <person name="Vervoort M."/>
            <person name="Leys S.P."/>
            <person name="Kodjabachian L."/>
            <person name="Le Bivic A."/>
            <person name="Borchiellini C."/>
            <person name="Claverie J.M."/>
            <person name="Renard E."/>
        </authorList>
    </citation>
    <scope>NUCLEOTIDE SEQUENCE [LARGE SCALE GENOMIC DNA]</scope>
    <source>
        <strain evidence="2">SPO-2</strain>
    </source>
</reference>
<proteinExistence type="predicted"/>
<accession>A0AAV7JPX4</accession>
<name>A0AAV7JPX4_9METZ</name>
<dbReference type="AlphaFoldDB" id="A0AAV7JPX4"/>
<feature type="compositionally biased region" description="Polar residues" evidence="1">
    <location>
        <begin position="11"/>
        <end position="23"/>
    </location>
</feature>
<protein>
    <submittedName>
        <fullName evidence="2">Uncharacterized protein</fullName>
    </submittedName>
</protein>
<dbReference type="EMBL" id="JAKMXF010000310">
    <property type="protein sequence ID" value="KAI6650753.1"/>
    <property type="molecule type" value="Genomic_DNA"/>
</dbReference>
<sequence length="342" mass="39195">MTTSDEELKNFSLTHQPSQSPFTSGNYDTSDIIHMSSFSLKLSHFIINPTNNMIFAADETERKIVVFTSSGDIIFSFPTYTLSILEGMLIIGDFLMVLSRYSLLPRYRLNVFTLDGYPISLHTWMQMTGEGFFNRISRDGDYPIGSRMAVTSNGERLIVESNLEARFYTKSTLRFYSDEFIGFRYSVRNLAVLPFTLHIQIIDRLIYQYCISSNRITCNTCKLDHFLPEEDIPKVNTVSLIRTDLIGISKIHIFYINSLGYMFKPLLHMVDTTCYILSMDVIDLNNGKRLTSTNFKVNLKEEPFYSAIAPDLTKILPVGIVPLSDGSIRTFWTLKNVIFLQN</sequence>
<gene>
    <name evidence="2" type="ORF">LOD99_7804</name>
</gene>
<comment type="caution">
    <text evidence="2">The sequence shown here is derived from an EMBL/GenBank/DDBJ whole genome shotgun (WGS) entry which is preliminary data.</text>
</comment>
<evidence type="ECO:0000256" key="1">
    <source>
        <dbReference type="SAM" id="MobiDB-lite"/>
    </source>
</evidence>
<feature type="region of interest" description="Disordered" evidence="1">
    <location>
        <begin position="1"/>
        <end position="23"/>
    </location>
</feature>
<evidence type="ECO:0000313" key="3">
    <source>
        <dbReference type="Proteomes" id="UP001165289"/>
    </source>
</evidence>
<organism evidence="2 3">
    <name type="scientific">Oopsacas minuta</name>
    <dbReference type="NCBI Taxonomy" id="111878"/>
    <lineage>
        <taxon>Eukaryota</taxon>
        <taxon>Metazoa</taxon>
        <taxon>Porifera</taxon>
        <taxon>Hexactinellida</taxon>
        <taxon>Hexasterophora</taxon>
        <taxon>Lyssacinosida</taxon>
        <taxon>Leucopsacidae</taxon>
        <taxon>Oopsacas</taxon>
    </lineage>
</organism>
<keyword evidence="3" id="KW-1185">Reference proteome</keyword>
<dbReference type="Proteomes" id="UP001165289">
    <property type="component" value="Unassembled WGS sequence"/>
</dbReference>